<evidence type="ECO:0000256" key="1">
    <source>
        <dbReference type="SAM" id="MobiDB-lite"/>
    </source>
</evidence>
<keyword evidence="3" id="KW-1185">Reference proteome</keyword>
<sequence length="182" mass="20537">MSANLSQQIQEKSTRLLEAKKRYNSLVKAVDMEFTDKMTQLSESCVHVPLELANTIAKALEERNIKSDAFRSYVQQLSEILEYIDSDISNSSDQQDLSFHDSFQLDEESQSEILNSMNSELNSDNNDLLKNDLSENENDELSLSGDGSGDAMQHLKSMKLDMNQFINQNYNVQDDLDGIGGI</sequence>
<evidence type="ECO:0000313" key="2">
    <source>
        <dbReference type="EMBL" id="OHT08878.1"/>
    </source>
</evidence>
<dbReference type="AlphaFoldDB" id="A0A1J4KGV3"/>
<dbReference type="VEuPathDB" id="TrichDB:TRFO_22461"/>
<gene>
    <name evidence="2" type="ORF">TRFO_22461</name>
</gene>
<dbReference type="EMBL" id="MLAK01000655">
    <property type="protein sequence ID" value="OHT08878.1"/>
    <property type="molecule type" value="Genomic_DNA"/>
</dbReference>
<dbReference type="Proteomes" id="UP000179807">
    <property type="component" value="Unassembled WGS sequence"/>
</dbReference>
<comment type="caution">
    <text evidence="2">The sequence shown here is derived from an EMBL/GenBank/DDBJ whole genome shotgun (WGS) entry which is preliminary data.</text>
</comment>
<accession>A0A1J4KGV3</accession>
<dbReference type="RefSeq" id="XP_068362014.1">
    <property type="nucleotide sequence ID" value="XM_068502571.1"/>
</dbReference>
<dbReference type="GeneID" id="94837275"/>
<organism evidence="2 3">
    <name type="scientific">Tritrichomonas foetus</name>
    <dbReference type="NCBI Taxonomy" id="1144522"/>
    <lineage>
        <taxon>Eukaryota</taxon>
        <taxon>Metamonada</taxon>
        <taxon>Parabasalia</taxon>
        <taxon>Tritrichomonadida</taxon>
        <taxon>Tritrichomonadidae</taxon>
        <taxon>Tritrichomonas</taxon>
    </lineage>
</organism>
<protein>
    <submittedName>
        <fullName evidence="2">Uncharacterized protein</fullName>
    </submittedName>
</protein>
<proteinExistence type="predicted"/>
<feature type="region of interest" description="Disordered" evidence="1">
    <location>
        <begin position="118"/>
        <end position="147"/>
    </location>
</feature>
<reference evidence="2" key="1">
    <citation type="submission" date="2016-10" db="EMBL/GenBank/DDBJ databases">
        <authorList>
            <person name="Benchimol M."/>
            <person name="Almeida L.G."/>
            <person name="Vasconcelos A.T."/>
            <person name="Perreira-Neves A."/>
            <person name="Rosa I.A."/>
            <person name="Tasca T."/>
            <person name="Bogo M.R."/>
            <person name="de Souza W."/>
        </authorList>
    </citation>
    <scope>NUCLEOTIDE SEQUENCE [LARGE SCALE GENOMIC DNA]</scope>
    <source>
        <strain evidence="2">K</strain>
    </source>
</reference>
<evidence type="ECO:0000313" key="3">
    <source>
        <dbReference type="Proteomes" id="UP000179807"/>
    </source>
</evidence>
<name>A0A1J4KGV3_9EUKA</name>